<reference evidence="1 2" key="1">
    <citation type="journal article" date="2022" name="DNA Res.">
        <title>Chromosomal-level genome assembly of the orchid tree Bauhinia variegata (Leguminosae; Cercidoideae) supports the allotetraploid origin hypothesis of Bauhinia.</title>
        <authorList>
            <person name="Zhong Y."/>
            <person name="Chen Y."/>
            <person name="Zheng D."/>
            <person name="Pang J."/>
            <person name="Liu Y."/>
            <person name="Luo S."/>
            <person name="Meng S."/>
            <person name="Qian L."/>
            <person name="Wei D."/>
            <person name="Dai S."/>
            <person name="Zhou R."/>
        </authorList>
    </citation>
    <scope>NUCLEOTIDE SEQUENCE [LARGE SCALE GENOMIC DNA]</scope>
    <source>
        <strain evidence="1">BV-YZ2020</strain>
    </source>
</reference>
<evidence type="ECO:0000313" key="1">
    <source>
        <dbReference type="EMBL" id="KAI4301575.1"/>
    </source>
</evidence>
<sequence length="1022" mass="113063">MEARFGAEAFHFYGMGSSDLRAVGNRSLEWDLNEWKWDGDLFVASPLNPVPANRVGQQIFPLDSGIPTAGGSSNSSSSCSDEVNLGIDKGKKEGEKKRRVIVIEDDSLNEEPGSLSLKLGGNGSPLADKEIASWERANGKKTRLTGGSSNRAVCQVEDCGADLSNAKDYHRRHKVCEMHSKASRALVGNVMQRFCQQCSRFHILQEFDEGKRSCRRRLAGHNKRRRKINHDVVPNGSSANDDQTSSYLLISLLKILSNMHSNRSDQTTDQDLLSHLLRSLASQNGEQGSKNLSNLLREPGNLLKEGTSSGKSEMVSTLLSNGSQGLIRQHQTVSMTEMQHQGMHAHHARASDQQTMSSTKPSISNSPPAYSEARDSTAGQIKINNFDLNDIYIDSDDGMEDMERLPVSANLGTGHLDYPWAQQDSLQSSPPQTSGNSDSASAQSPSSSSGEAQSRTDRIVFKLFGKEPNDFPLVLRAQILDWLSHSPTDMESYIRPGCVVLTIYLRQAEVVWEEICYDLASSLNRLLEVSDDAFWRTGWVNIRLQHQIAFIFNGQVVIDTPIPFRSNNYSKIMSVSPIAVPASKRTQFSVKGINLIRPASRLLCALEGKYLVCENVHESTAKKKEDAYESMDGLDCSREVDELQCVQFSCAVPVQNGRGFIEIEDQGLSSSFFPFIVAEEDVCSEICALETLLESSETDLDVGGTGKIKTKSQAMDFIHEMGWLLHRSQLKSRLVHVNSNADLFPLKRFKWLVEFSMDHDWCAVVKKLLNLLLDGAVDSGDQPSLYLALSEMGLLHRAVRRNSRQLVELLLRYASENISDKLGPDQKALVDGENRSFLFRPDVVGPAGLTPLHIAAGKDGSEEVLDALTDDPCMVGIEAWKSARDTTGSTPEDYARLRGHYSYIHLVQKKINRRQAAGAHVVVEIPSEQADSSTRQKQNELSASFEIGKASVRNAQGHCRLCDKELSCRTTMGRSLVYKPAILSMVGIAAVCVCVALLFKSSPEVLYVFQPFRWESLDFGTS</sequence>
<evidence type="ECO:0000313" key="2">
    <source>
        <dbReference type="Proteomes" id="UP000828941"/>
    </source>
</evidence>
<comment type="caution">
    <text evidence="1">The sequence shown here is derived from an EMBL/GenBank/DDBJ whole genome shotgun (WGS) entry which is preliminary data.</text>
</comment>
<dbReference type="Proteomes" id="UP000828941">
    <property type="component" value="Chromosome 13"/>
</dbReference>
<keyword evidence="2" id="KW-1185">Reference proteome</keyword>
<organism evidence="1 2">
    <name type="scientific">Bauhinia variegata</name>
    <name type="common">Purple orchid tree</name>
    <name type="synonym">Phanera variegata</name>
    <dbReference type="NCBI Taxonomy" id="167791"/>
    <lineage>
        <taxon>Eukaryota</taxon>
        <taxon>Viridiplantae</taxon>
        <taxon>Streptophyta</taxon>
        <taxon>Embryophyta</taxon>
        <taxon>Tracheophyta</taxon>
        <taxon>Spermatophyta</taxon>
        <taxon>Magnoliopsida</taxon>
        <taxon>eudicotyledons</taxon>
        <taxon>Gunneridae</taxon>
        <taxon>Pentapetalae</taxon>
        <taxon>rosids</taxon>
        <taxon>fabids</taxon>
        <taxon>Fabales</taxon>
        <taxon>Fabaceae</taxon>
        <taxon>Cercidoideae</taxon>
        <taxon>Cercideae</taxon>
        <taxon>Bauhiniinae</taxon>
        <taxon>Bauhinia</taxon>
    </lineage>
</organism>
<protein>
    <submittedName>
        <fullName evidence="1">Uncharacterized protein</fullName>
    </submittedName>
</protein>
<name>A0ACB9KWB5_BAUVA</name>
<gene>
    <name evidence="1" type="ORF">L6164_034839</name>
</gene>
<proteinExistence type="predicted"/>
<accession>A0ACB9KWB5</accession>
<dbReference type="EMBL" id="CM039438">
    <property type="protein sequence ID" value="KAI4301575.1"/>
    <property type="molecule type" value="Genomic_DNA"/>
</dbReference>